<dbReference type="GO" id="GO:0005814">
    <property type="term" value="C:centriole"/>
    <property type="evidence" value="ECO:0007669"/>
    <property type="project" value="TreeGrafter"/>
</dbReference>
<evidence type="ECO:0000256" key="2">
    <source>
        <dbReference type="SAM" id="MobiDB-lite"/>
    </source>
</evidence>
<dbReference type="InterPro" id="IPR011990">
    <property type="entry name" value="TPR-like_helical_dom_sf"/>
</dbReference>
<name>A0A0N5B0Z6_9BILA</name>
<evidence type="ECO:0000313" key="3">
    <source>
        <dbReference type="Proteomes" id="UP000046393"/>
    </source>
</evidence>
<feature type="repeat" description="TPR" evidence="1">
    <location>
        <begin position="222"/>
        <end position="255"/>
    </location>
</feature>
<dbReference type="PROSITE" id="PS50293">
    <property type="entry name" value="TPR_REGION"/>
    <property type="match status" value="1"/>
</dbReference>
<dbReference type="PANTHER" id="PTHR44117:SF1">
    <property type="entry name" value="INTRAFLAGELLAR TRANSPORT PROTEIN 88 HOMOLOG"/>
    <property type="match status" value="1"/>
</dbReference>
<keyword evidence="3" id="KW-1185">Reference proteome</keyword>
<dbReference type="Pfam" id="PF13428">
    <property type="entry name" value="TPR_14"/>
    <property type="match status" value="1"/>
</dbReference>
<feature type="region of interest" description="Disordered" evidence="2">
    <location>
        <begin position="394"/>
        <end position="413"/>
    </location>
</feature>
<dbReference type="GO" id="GO:0097730">
    <property type="term" value="C:non-motile cilium"/>
    <property type="evidence" value="ECO:0007669"/>
    <property type="project" value="TreeGrafter"/>
</dbReference>
<dbReference type="STRING" id="451379.A0A0N5B0Z6"/>
<dbReference type="SMART" id="SM00028">
    <property type="entry name" value="TPR"/>
    <property type="match status" value="6"/>
</dbReference>
<dbReference type="PANTHER" id="PTHR44117">
    <property type="entry name" value="INTRAFLAGELLAR TRANSPORT PROTEIN 88 HOMOLOG"/>
    <property type="match status" value="1"/>
</dbReference>
<sequence>QFNPQFNCQYFPQLYLEHEDFLLSQTINNDQLKQWERERRKMAEKTILTAAKIISPAIASTYAEGHAWCVEITKESVYASLAMELEMNKAIDMLRNGDIEAASQALMVFNNKDSKIASIAANNLAVLYFLQGSTKYDEAVEFCEQSLNIDRYNPNALVNRGNIYFAKNDYEKAFQSYREALSNEATCVQALYNMGLVAKHEGRLDEALDYFYKACNIAFGDVQVLCQLASIYEMMGDNSQALELYGQASNLMPTDPSISAKLASIYESEGDKTQAFQCYYESYRYFPSNISIIEWFGAYYIETQFPEKAVAYFAKAAIMQPNEIRWQLMMASCERRAGNYQKALDLYKAVHRRFPENIECLKFLARICTDLGIPEAKDYKKSLIKAENLRQLRQQRATDSSHSQRKLINSAPNEPLPTSRKYCLNSIFNIF</sequence>
<dbReference type="GO" id="GO:0036064">
    <property type="term" value="C:ciliary basal body"/>
    <property type="evidence" value="ECO:0007669"/>
    <property type="project" value="TreeGrafter"/>
</dbReference>
<evidence type="ECO:0000313" key="4">
    <source>
        <dbReference type="WBParaSite" id="SMUV_0001094801-mRNA-1"/>
    </source>
</evidence>
<organism evidence="3 4">
    <name type="scientific">Syphacia muris</name>
    <dbReference type="NCBI Taxonomy" id="451379"/>
    <lineage>
        <taxon>Eukaryota</taxon>
        <taxon>Metazoa</taxon>
        <taxon>Ecdysozoa</taxon>
        <taxon>Nematoda</taxon>
        <taxon>Chromadorea</taxon>
        <taxon>Rhabditida</taxon>
        <taxon>Spirurina</taxon>
        <taxon>Oxyuridomorpha</taxon>
        <taxon>Oxyuroidea</taxon>
        <taxon>Oxyuridae</taxon>
        <taxon>Syphacia</taxon>
    </lineage>
</organism>
<accession>A0A0N5B0Z6</accession>
<dbReference type="PROSITE" id="PS50005">
    <property type="entry name" value="TPR"/>
    <property type="match status" value="3"/>
</dbReference>
<dbReference type="Pfam" id="PF13181">
    <property type="entry name" value="TPR_8"/>
    <property type="match status" value="1"/>
</dbReference>
<proteinExistence type="predicted"/>
<dbReference type="Pfam" id="PF13424">
    <property type="entry name" value="TPR_12"/>
    <property type="match status" value="2"/>
</dbReference>
<dbReference type="GO" id="GO:1905515">
    <property type="term" value="P:non-motile cilium assembly"/>
    <property type="evidence" value="ECO:0007669"/>
    <property type="project" value="TreeGrafter"/>
</dbReference>
<dbReference type="WBParaSite" id="SMUV_0001094801-mRNA-1">
    <property type="protein sequence ID" value="SMUV_0001094801-mRNA-1"/>
    <property type="gene ID" value="SMUV_0001094801"/>
</dbReference>
<dbReference type="Proteomes" id="UP000046393">
    <property type="component" value="Unplaced"/>
</dbReference>
<evidence type="ECO:0000256" key="1">
    <source>
        <dbReference type="PROSITE-ProRule" id="PRU00339"/>
    </source>
</evidence>
<keyword evidence="1" id="KW-0802">TPR repeat</keyword>
<dbReference type="GO" id="GO:0042073">
    <property type="term" value="P:intraciliary transport"/>
    <property type="evidence" value="ECO:0007669"/>
    <property type="project" value="TreeGrafter"/>
</dbReference>
<dbReference type="GO" id="GO:0097546">
    <property type="term" value="C:ciliary base"/>
    <property type="evidence" value="ECO:0007669"/>
    <property type="project" value="TreeGrafter"/>
</dbReference>
<reference evidence="4" key="1">
    <citation type="submission" date="2017-02" db="UniProtKB">
        <authorList>
            <consortium name="WormBaseParasite"/>
        </authorList>
    </citation>
    <scope>IDENTIFICATION</scope>
</reference>
<protein>
    <submittedName>
        <fullName evidence="4">TPR_REGION domain-containing protein</fullName>
    </submittedName>
</protein>
<dbReference type="InterPro" id="IPR019734">
    <property type="entry name" value="TPR_rpt"/>
</dbReference>
<dbReference type="AlphaFoldDB" id="A0A0N5B0Z6"/>
<feature type="repeat" description="TPR" evidence="1">
    <location>
        <begin position="154"/>
        <end position="187"/>
    </location>
</feature>
<feature type="compositionally biased region" description="Polar residues" evidence="2">
    <location>
        <begin position="394"/>
        <end position="412"/>
    </location>
</feature>
<dbReference type="SUPFAM" id="SSF81901">
    <property type="entry name" value="HCP-like"/>
    <property type="match status" value="1"/>
</dbReference>
<dbReference type="Gene3D" id="1.25.40.10">
    <property type="entry name" value="Tetratricopeptide repeat domain"/>
    <property type="match status" value="2"/>
</dbReference>
<feature type="repeat" description="TPR" evidence="1">
    <location>
        <begin position="188"/>
        <end position="221"/>
    </location>
</feature>
<dbReference type="GO" id="GO:0019894">
    <property type="term" value="F:kinesin binding"/>
    <property type="evidence" value="ECO:0007669"/>
    <property type="project" value="TreeGrafter"/>
</dbReference>